<evidence type="ECO:0000313" key="1">
    <source>
        <dbReference type="EMBL" id="OWK55246.1"/>
    </source>
</evidence>
<organism evidence="1 2">
    <name type="scientific">Lonchura striata</name>
    <name type="common">white-rumped munia</name>
    <dbReference type="NCBI Taxonomy" id="40157"/>
    <lineage>
        <taxon>Eukaryota</taxon>
        <taxon>Metazoa</taxon>
        <taxon>Chordata</taxon>
        <taxon>Craniata</taxon>
        <taxon>Vertebrata</taxon>
        <taxon>Euteleostomi</taxon>
        <taxon>Archelosauria</taxon>
        <taxon>Archosauria</taxon>
        <taxon>Dinosauria</taxon>
        <taxon>Saurischia</taxon>
        <taxon>Theropoda</taxon>
        <taxon>Coelurosauria</taxon>
        <taxon>Aves</taxon>
        <taxon>Neognathae</taxon>
        <taxon>Neoaves</taxon>
        <taxon>Telluraves</taxon>
        <taxon>Australaves</taxon>
        <taxon>Passeriformes</taxon>
        <taxon>Passeroidea</taxon>
        <taxon>Estrildidae</taxon>
        <taxon>Estrildinae</taxon>
        <taxon>Lonchura</taxon>
    </lineage>
</organism>
<reference evidence="1 2" key="1">
    <citation type="submission" date="2017-05" db="EMBL/GenBank/DDBJ databases">
        <title>Genome of assembly of the Bengalese finch, Lonchura striata domestica.</title>
        <authorList>
            <person name="Colquitt B.M."/>
            <person name="Brainard M.S."/>
        </authorList>
    </citation>
    <scope>NUCLEOTIDE SEQUENCE [LARGE SCALE GENOMIC DNA]</scope>
    <source>
        <strain evidence="1">White83orange57</strain>
    </source>
</reference>
<accession>A0A218UNK8</accession>
<sequence length="112" mass="12468">MLFQTVDTCMCTAVLISKCQRWSSLLLYIPKRSSPPFTVCFLTEKACVCEQCSRQLCHPTLTSAHTNARMGGVACVPSPKHPGPQWHRQGAVQTCVLWALCKANAEQEKLRC</sequence>
<evidence type="ECO:0000313" key="2">
    <source>
        <dbReference type="Proteomes" id="UP000197619"/>
    </source>
</evidence>
<name>A0A218UNK8_9PASE</name>
<dbReference type="EMBL" id="MUZQ01000211">
    <property type="protein sequence ID" value="OWK55246.1"/>
    <property type="molecule type" value="Genomic_DNA"/>
</dbReference>
<comment type="caution">
    <text evidence="1">The sequence shown here is derived from an EMBL/GenBank/DDBJ whole genome shotgun (WGS) entry which is preliminary data.</text>
</comment>
<dbReference type="Proteomes" id="UP000197619">
    <property type="component" value="Unassembled WGS sequence"/>
</dbReference>
<dbReference type="AlphaFoldDB" id="A0A218UNK8"/>
<proteinExistence type="predicted"/>
<keyword evidence="2" id="KW-1185">Reference proteome</keyword>
<gene>
    <name evidence="1" type="ORF">RLOC_00004980</name>
</gene>
<protein>
    <submittedName>
        <fullName evidence="1">Uncharacterized protein</fullName>
    </submittedName>
</protein>